<comment type="pathway">
    <text evidence="2">Secondary metabolite biosynthesis.</text>
</comment>
<evidence type="ECO:0000256" key="5">
    <source>
        <dbReference type="ARBA" id="ARBA00023002"/>
    </source>
</evidence>
<dbReference type="InterPro" id="IPR050121">
    <property type="entry name" value="Cytochrome_P450_monoxygenase"/>
</dbReference>
<dbReference type="InterPro" id="IPR017972">
    <property type="entry name" value="Cyt_P450_CS"/>
</dbReference>
<dbReference type="SUPFAM" id="SSF48264">
    <property type="entry name" value="Cytochrome P450"/>
    <property type="match status" value="1"/>
</dbReference>
<keyword evidence="9" id="KW-0472">Membrane</keyword>
<evidence type="ECO:0000256" key="2">
    <source>
        <dbReference type="ARBA" id="ARBA00005179"/>
    </source>
</evidence>
<dbReference type="InterPro" id="IPR002401">
    <property type="entry name" value="Cyt_P450_E_grp-I"/>
</dbReference>
<evidence type="ECO:0000256" key="3">
    <source>
        <dbReference type="ARBA" id="ARBA00010617"/>
    </source>
</evidence>
<dbReference type="HOGENOM" id="CLU_001570_14_4_1"/>
<evidence type="ECO:0000313" key="11">
    <source>
        <dbReference type="Proteomes" id="UP000008370"/>
    </source>
</evidence>
<keyword evidence="4 7" id="KW-0479">Metal-binding</keyword>
<dbReference type="InterPro" id="IPR036396">
    <property type="entry name" value="Cyt_P450_sf"/>
</dbReference>
<keyword evidence="11" id="KW-1185">Reference proteome</keyword>
<dbReference type="InParanoid" id="K5X8G2"/>
<dbReference type="PROSITE" id="PS00086">
    <property type="entry name" value="CYTOCHROME_P450"/>
    <property type="match status" value="1"/>
</dbReference>
<evidence type="ECO:0000256" key="9">
    <source>
        <dbReference type="SAM" id="Phobius"/>
    </source>
</evidence>
<dbReference type="GO" id="GO:0020037">
    <property type="term" value="F:heme binding"/>
    <property type="evidence" value="ECO:0007669"/>
    <property type="project" value="InterPro"/>
</dbReference>
<dbReference type="PRINTS" id="PR00463">
    <property type="entry name" value="EP450I"/>
</dbReference>
<dbReference type="CDD" id="cd11062">
    <property type="entry name" value="CYP58-like"/>
    <property type="match status" value="1"/>
</dbReference>
<dbReference type="GO" id="GO:0005506">
    <property type="term" value="F:iron ion binding"/>
    <property type="evidence" value="ECO:0007669"/>
    <property type="project" value="InterPro"/>
</dbReference>
<reference evidence="10 11" key="1">
    <citation type="journal article" date="2012" name="BMC Genomics">
        <title>Comparative genomics of the white-rot fungi, Phanerochaete carnosa and P. chrysosporium, to elucidate the genetic basis of the distinct wood types they colonize.</title>
        <authorList>
            <person name="Suzuki H."/>
            <person name="MacDonald J."/>
            <person name="Syed K."/>
            <person name="Salamov A."/>
            <person name="Hori C."/>
            <person name="Aerts A."/>
            <person name="Henrissat B."/>
            <person name="Wiebenga A."/>
            <person name="vanKuyk P.A."/>
            <person name="Barry K."/>
            <person name="Lindquist E."/>
            <person name="LaButti K."/>
            <person name="Lapidus A."/>
            <person name="Lucas S."/>
            <person name="Coutinho P."/>
            <person name="Gong Y."/>
            <person name="Samejima M."/>
            <person name="Mahadevan R."/>
            <person name="Abou-Zaid M."/>
            <person name="de Vries R.P."/>
            <person name="Igarashi K."/>
            <person name="Yadav J.S."/>
            <person name="Grigoriev I.V."/>
            <person name="Master E.R."/>
        </authorList>
    </citation>
    <scope>NUCLEOTIDE SEQUENCE [LARGE SCALE GENOMIC DNA]</scope>
    <source>
        <strain evidence="10 11">HHB-10118-sp</strain>
    </source>
</reference>
<dbReference type="Proteomes" id="UP000008370">
    <property type="component" value="Unassembled WGS sequence"/>
</dbReference>
<dbReference type="Pfam" id="PF00067">
    <property type="entry name" value="p450"/>
    <property type="match status" value="1"/>
</dbReference>
<keyword evidence="6 7" id="KW-0408">Iron</keyword>
<dbReference type="RefSeq" id="XP_007391743.1">
    <property type="nucleotide sequence ID" value="XM_007391681.1"/>
</dbReference>
<dbReference type="EMBL" id="JH930469">
    <property type="protein sequence ID" value="EKM59172.1"/>
    <property type="molecule type" value="Genomic_DNA"/>
</dbReference>
<dbReference type="PANTHER" id="PTHR24305:SF157">
    <property type="entry name" value="N-ACETYLTRYPTOPHAN 6-HYDROXYLASE IVOC-RELATED"/>
    <property type="match status" value="1"/>
</dbReference>
<keyword evidence="8" id="KW-0503">Monooxygenase</keyword>
<dbReference type="GeneID" id="18914670"/>
<dbReference type="InterPro" id="IPR001128">
    <property type="entry name" value="Cyt_P450"/>
</dbReference>
<evidence type="ECO:0000313" key="10">
    <source>
        <dbReference type="EMBL" id="EKM59172.1"/>
    </source>
</evidence>
<dbReference type="GO" id="GO:0016705">
    <property type="term" value="F:oxidoreductase activity, acting on paired donors, with incorporation or reduction of molecular oxygen"/>
    <property type="evidence" value="ECO:0007669"/>
    <property type="project" value="InterPro"/>
</dbReference>
<protein>
    <recommendedName>
        <fullName evidence="12">Cytochrome P450</fullName>
    </recommendedName>
</protein>
<proteinExistence type="inferred from homology"/>
<sequence length="502" mass="57363">MASTIAQYGLAMLISITVWTLAKAVYNIYLHPLSKFPGPTLAAATIWWQIWFEVFRGGSLSLRLLELHAQYGEIVRIGPNELHFSRPSVYHEIYTAKNKWNKNPNFYRYILSDTESTFSTCEYDRAKKRREVTSPLFSRKSILNMQHVIQECIDSMCTNIDTHVREKKPINFLRAFRCCALDTITSFCFARNVHATSEPEFRAPIEHAMHIAVPLTAVFKHFPIIQIFMAHLPPDVALMLSPEMSGYINMRKMLDAQVHEILSNPDALRSVEYQTIYHAFLEHEPVPSVAELRDEALLYVHAGTDTSSDALAAGTLHILDKPELYAKLRAELDKAWPRLDERPQYETLEALPFLTAVVKESLRFSHGVVHPMTRVVPDGGAVISGAAIPGGTIVAQSNIFVHWDEELFPEPKVFRPERWLEGKTKDGESLDNWLVSFSKGPRSCLGINLGYCETYMTFANLFRRYDLRLEGGIKSSDWKWRDCYLPHYIGPELKVWATPRLS</sequence>
<comment type="cofactor">
    <cofactor evidence="1 7">
        <name>heme</name>
        <dbReference type="ChEBI" id="CHEBI:30413"/>
    </cofactor>
</comment>
<evidence type="ECO:0008006" key="12">
    <source>
        <dbReference type="Google" id="ProtNLM"/>
    </source>
</evidence>
<accession>K5X8G2</accession>
<keyword evidence="9" id="KW-1133">Transmembrane helix</keyword>
<name>K5X8G2_PHACS</name>
<dbReference type="PANTHER" id="PTHR24305">
    <property type="entry name" value="CYTOCHROME P450"/>
    <property type="match status" value="1"/>
</dbReference>
<gene>
    <name evidence="10" type="ORF">PHACADRAFT_249434</name>
</gene>
<feature type="transmembrane region" description="Helical" evidence="9">
    <location>
        <begin position="6"/>
        <end position="26"/>
    </location>
</feature>
<evidence type="ECO:0000256" key="6">
    <source>
        <dbReference type="ARBA" id="ARBA00023004"/>
    </source>
</evidence>
<evidence type="ECO:0000256" key="8">
    <source>
        <dbReference type="RuleBase" id="RU000461"/>
    </source>
</evidence>
<keyword evidence="9" id="KW-0812">Transmembrane</keyword>
<organism evidence="10 11">
    <name type="scientific">Phanerochaete carnosa (strain HHB-10118-sp)</name>
    <name type="common">White-rot fungus</name>
    <name type="synonym">Peniophora carnosa</name>
    <dbReference type="NCBI Taxonomy" id="650164"/>
    <lineage>
        <taxon>Eukaryota</taxon>
        <taxon>Fungi</taxon>
        <taxon>Dikarya</taxon>
        <taxon>Basidiomycota</taxon>
        <taxon>Agaricomycotina</taxon>
        <taxon>Agaricomycetes</taxon>
        <taxon>Polyporales</taxon>
        <taxon>Phanerochaetaceae</taxon>
        <taxon>Phanerochaete</taxon>
    </lineage>
</organism>
<dbReference type="AlphaFoldDB" id="K5X8G2"/>
<dbReference type="KEGG" id="pco:PHACADRAFT_249434"/>
<evidence type="ECO:0000256" key="1">
    <source>
        <dbReference type="ARBA" id="ARBA00001971"/>
    </source>
</evidence>
<evidence type="ECO:0000256" key="7">
    <source>
        <dbReference type="PIRSR" id="PIRSR602401-1"/>
    </source>
</evidence>
<keyword evidence="7 8" id="KW-0349">Heme</keyword>
<dbReference type="PRINTS" id="PR00385">
    <property type="entry name" value="P450"/>
</dbReference>
<keyword evidence="5 8" id="KW-0560">Oxidoreductase</keyword>
<evidence type="ECO:0000256" key="4">
    <source>
        <dbReference type="ARBA" id="ARBA00022723"/>
    </source>
</evidence>
<dbReference type="Gene3D" id="1.10.630.10">
    <property type="entry name" value="Cytochrome P450"/>
    <property type="match status" value="1"/>
</dbReference>
<comment type="similarity">
    <text evidence="3 8">Belongs to the cytochrome P450 family.</text>
</comment>
<dbReference type="OrthoDB" id="1470350at2759"/>
<dbReference type="GO" id="GO:0004497">
    <property type="term" value="F:monooxygenase activity"/>
    <property type="evidence" value="ECO:0007669"/>
    <property type="project" value="UniProtKB-KW"/>
</dbReference>
<feature type="binding site" description="axial binding residue" evidence="7">
    <location>
        <position position="444"/>
    </location>
    <ligand>
        <name>heme</name>
        <dbReference type="ChEBI" id="CHEBI:30413"/>
    </ligand>
    <ligandPart>
        <name>Fe</name>
        <dbReference type="ChEBI" id="CHEBI:18248"/>
    </ligandPart>
</feature>